<dbReference type="AlphaFoldDB" id="A0AAV4WBP1"/>
<name>A0AAV4WBP1_CAEEX</name>
<proteinExistence type="predicted"/>
<evidence type="ECO:0000313" key="1">
    <source>
        <dbReference type="EMBL" id="GIY79023.1"/>
    </source>
</evidence>
<reference evidence="1 2" key="1">
    <citation type="submission" date="2021-06" db="EMBL/GenBank/DDBJ databases">
        <title>Caerostris extrusa draft genome.</title>
        <authorList>
            <person name="Kono N."/>
            <person name="Arakawa K."/>
        </authorList>
    </citation>
    <scope>NUCLEOTIDE SEQUENCE [LARGE SCALE GENOMIC DNA]</scope>
</reference>
<dbReference type="Proteomes" id="UP001054945">
    <property type="component" value="Unassembled WGS sequence"/>
</dbReference>
<evidence type="ECO:0000313" key="2">
    <source>
        <dbReference type="Proteomes" id="UP001054945"/>
    </source>
</evidence>
<sequence>MPVEGRMPLLRFEQIKLANHTYIFFIYCSTESYAERHLQTFTDAYGCLSKTAQQRQVSYFGAVFGTKEKNEDDKILSVTSTKKTSISLKTASKTEIDSFVDYHYSGLPMQHLYHCQNLNNQMPES</sequence>
<gene>
    <name evidence="1" type="ORF">CEXT_384261</name>
</gene>
<accession>A0AAV4WBP1</accession>
<organism evidence="1 2">
    <name type="scientific">Caerostris extrusa</name>
    <name type="common">Bark spider</name>
    <name type="synonym">Caerostris bankana</name>
    <dbReference type="NCBI Taxonomy" id="172846"/>
    <lineage>
        <taxon>Eukaryota</taxon>
        <taxon>Metazoa</taxon>
        <taxon>Ecdysozoa</taxon>
        <taxon>Arthropoda</taxon>
        <taxon>Chelicerata</taxon>
        <taxon>Arachnida</taxon>
        <taxon>Araneae</taxon>
        <taxon>Araneomorphae</taxon>
        <taxon>Entelegynae</taxon>
        <taxon>Araneoidea</taxon>
        <taxon>Araneidae</taxon>
        <taxon>Caerostris</taxon>
    </lineage>
</organism>
<dbReference type="EMBL" id="BPLR01015836">
    <property type="protein sequence ID" value="GIY79023.1"/>
    <property type="molecule type" value="Genomic_DNA"/>
</dbReference>
<keyword evidence="2" id="KW-1185">Reference proteome</keyword>
<comment type="caution">
    <text evidence="1">The sequence shown here is derived from an EMBL/GenBank/DDBJ whole genome shotgun (WGS) entry which is preliminary data.</text>
</comment>
<protein>
    <submittedName>
        <fullName evidence="1">Uncharacterized protein</fullName>
    </submittedName>
</protein>